<proteinExistence type="predicted"/>
<gene>
    <name evidence="2" type="ORF">chiPu_0001208</name>
</gene>
<dbReference type="OMA" id="DWFMQTT"/>
<comment type="caution">
    <text evidence="2">The sequence shown here is derived from an EMBL/GenBank/DDBJ whole genome shotgun (WGS) entry which is preliminary data.</text>
</comment>
<feature type="compositionally biased region" description="Basic residues" evidence="1">
    <location>
        <begin position="141"/>
        <end position="150"/>
    </location>
</feature>
<dbReference type="EMBL" id="BEZZ01000018">
    <property type="protein sequence ID" value="GCC22818.1"/>
    <property type="molecule type" value="Genomic_DNA"/>
</dbReference>
<feature type="region of interest" description="Disordered" evidence="1">
    <location>
        <begin position="298"/>
        <end position="407"/>
    </location>
</feature>
<accession>A0A401RXJ6</accession>
<reference evidence="2 3" key="1">
    <citation type="journal article" date="2018" name="Nat. Ecol. Evol.">
        <title>Shark genomes provide insights into elasmobranch evolution and the origin of vertebrates.</title>
        <authorList>
            <person name="Hara Y"/>
            <person name="Yamaguchi K"/>
            <person name="Onimaru K"/>
            <person name="Kadota M"/>
            <person name="Koyanagi M"/>
            <person name="Keeley SD"/>
            <person name="Tatsumi K"/>
            <person name="Tanaka K"/>
            <person name="Motone F"/>
            <person name="Kageyama Y"/>
            <person name="Nozu R"/>
            <person name="Adachi N"/>
            <person name="Nishimura O"/>
            <person name="Nakagawa R"/>
            <person name="Tanegashima C"/>
            <person name="Kiyatake I"/>
            <person name="Matsumoto R"/>
            <person name="Murakumo K"/>
            <person name="Nishida K"/>
            <person name="Terakita A"/>
            <person name="Kuratani S"/>
            <person name="Sato K"/>
            <person name="Hyodo S Kuraku.S."/>
        </authorList>
    </citation>
    <scope>NUCLEOTIDE SEQUENCE [LARGE SCALE GENOMIC DNA]</scope>
</reference>
<keyword evidence="3" id="KW-1185">Reference proteome</keyword>
<protein>
    <submittedName>
        <fullName evidence="2">Uncharacterized protein</fullName>
    </submittedName>
</protein>
<dbReference type="Pfam" id="PF15090">
    <property type="entry name" value="DUF4553"/>
    <property type="match status" value="1"/>
</dbReference>
<sequence length="553" mass="61620">MATSQPALQAELERDFEVVGNGWLPVQAEPVTRITAPERCHKPVLSPAQGSWMLRLSPIKLLFKGRVDMDKVRDWFMQTTETRSLAITRRCQFRKRLPEPRSFPLAEPGPRKSPRRKGAVRPQEGKPPPGRIQAAAGGGGRRTRWRKRRWKGGAALGRRIRIGRRRRRDLKEAGWRRKLVQLERRAAAKRQRETPPADPRGQAAASRADKTPVQLQQQQQQDWSELPSPPLLLHVRGTDYKLVLVGNTLPAARDPMPHLGSRSPPAPRDHHQQQQLLGQLGCLRQCWVLLRNIADPRAQHPSLSKAQSPPPSSSSGKIRSRRKRSAPAYCSGRAHHQKLLPTPRAKIRVQPAASSDPAEDLPASPEPAPTSPLQQAAAAATPLPQSPPRPFSPPPPPPEVQQESHLSDVKWQLVCLKECRVTLRKIKDSNPPNGLAVCRPISCKRPDPNLESAKDEKVGKTVRFAGAGPSCEENRHKCLAASKSADIPAVAEGLKQHQGLDMGKQVRNTFADTKWNRRGLKDCYVVLKRISPLEGHHFANGQIFTLGRDYQNL</sequence>
<dbReference type="Proteomes" id="UP000287033">
    <property type="component" value="Unassembled WGS sequence"/>
</dbReference>
<evidence type="ECO:0000313" key="2">
    <source>
        <dbReference type="EMBL" id="GCC22818.1"/>
    </source>
</evidence>
<feature type="region of interest" description="Disordered" evidence="1">
    <location>
        <begin position="97"/>
        <end position="150"/>
    </location>
</feature>
<dbReference type="OrthoDB" id="10028342at2759"/>
<name>A0A401RXJ6_CHIPU</name>
<evidence type="ECO:0000313" key="3">
    <source>
        <dbReference type="Proteomes" id="UP000287033"/>
    </source>
</evidence>
<organism evidence="2 3">
    <name type="scientific">Chiloscyllium punctatum</name>
    <name type="common">Brownbanded bambooshark</name>
    <name type="synonym">Hemiscyllium punctatum</name>
    <dbReference type="NCBI Taxonomy" id="137246"/>
    <lineage>
        <taxon>Eukaryota</taxon>
        <taxon>Metazoa</taxon>
        <taxon>Chordata</taxon>
        <taxon>Craniata</taxon>
        <taxon>Vertebrata</taxon>
        <taxon>Chondrichthyes</taxon>
        <taxon>Elasmobranchii</taxon>
        <taxon>Galeomorphii</taxon>
        <taxon>Galeoidea</taxon>
        <taxon>Orectolobiformes</taxon>
        <taxon>Hemiscylliidae</taxon>
        <taxon>Chiloscyllium</taxon>
    </lineage>
</organism>
<dbReference type="STRING" id="137246.A0A401RXJ6"/>
<evidence type="ECO:0000256" key="1">
    <source>
        <dbReference type="SAM" id="MobiDB-lite"/>
    </source>
</evidence>
<feature type="compositionally biased region" description="Basic and acidic residues" evidence="1">
    <location>
        <begin position="184"/>
        <end position="195"/>
    </location>
</feature>
<feature type="compositionally biased region" description="Low complexity" evidence="1">
    <location>
        <begin position="371"/>
        <end position="383"/>
    </location>
</feature>
<feature type="region of interest" description="Disordered" evidence="1">
    <location>
        <begin position="251"/>
        <end position="274"/>
    </location>
</feature>
<dbReference type="InterPro" id="IPR028104">
    <property type="entry name" value="DUF4553"/>
</dbReference>
<feature type="compositionally biased region" description="Low complexity" evidence="1">
    <location>
        <begin position="301"/>
        <end position="317"/>
    </location>
</feature>
<feature type="region of interest" description="Disordered" evidence="1">
    <location>
        <begin position="184"/>
        <end position="229"/>
    </location>
</feature>
<dbReference type="AlphaFoldDB" id="A0A401RXJ6"/>
<feature type="compositionally biased region" description="Pro residues" evidence="1">
    <location>
        <begin position="384"/>
        <end position="399"/>
    </location>
</feature>